<gene>
    <name evidence="8" type="primary">CLP1</name>
    <name evidence="13" type="ORF">CA3LBN_004006</name>
</gene>
<evidence type="ECO:0000256" key="4">
    <source>
        <dbReference type="ARBA" id="ARBA00022664"/>
    </source>
</evidence>
<comment type="subcellular location">
    <subcellularLocation>
        <location evidence="1 8">Nucleus</location>
    </subcellularLocation>
</comment>
<evidence type="ECO:0000256" key="8">
    <source>
        <dbReference type="HAMAP-Rule" id="MF_03035"/>
    </source>
</evidence>
<evidence type="ECO:0000256" key="1">
    <source>
        <dbReference type="ARBA" id="ARBA00004123"/>
    </source>
</evidence>
<accession>A0ABX8ICL5</accession>
<evidence type="ECO:0000313" key="14">
    <source>
        <dbReference type="Proteomes" id="UP000825434"/>
    </source>
</evidence>
<dbReference type="InterPro" id="IPR010655">
    <property type="entry name" value="Clp1_C"/>
</dbReference>
<evidence type="ECO:0000256" key="7">
    <source>
        <dbReference type="ARBA" id="ARBA00023242"/>
    </source>
</evidence>
<evidence type="ECO:0000313" key="13">
    <source>
        <dbReference type="EMBL" id="QWU89658.1"/>
    </source>
</evidence>
<keyword evidence="14" id="KW-1185">Reference proteome</keyword>
<dbReference type="InterPro" id="IPR032324">
    <property type="entry name" value="Clp1_N"/>
</dbReference>
<sequence>MSFAMPSTPPRSAKKKTPQVSIAETTPTTPAKGKPTLSPVDLQTPRKTPHKPKTPHKSQTKTPKSLAPSELLLPTPGFTPQKSPRSRRKRPVADLFSSSESLGMLLPNHSVAGSGRRSMQPQKLHAPISLDPMELSKINENLAFEEDSDTPPESPTRPPRRKQSKVAATPGGQMITDSLVEQWHGKSGKDDFSSDEEFESGKPLVNPFTDATPVKNAIPTASKVDFSTHNEFVNPKTGERKVIMSIPGFAGNLDPNEPGSELKVTEVKVPALSEWRFEVPFKCIMKLKVTEGIAEIFGTELPSGVDVRLTGVKVAVYAPTSGCSLEYTLSINKENINISNEDASISEYTSDESVMPNHQNFHFALELLRQEAAASSKRGPKVLILGNKQSGKTALAKTLVSYAVKMDHMPLLINLNPQDGVFSVPGSLTAAAISDNLDLESAGGWGGSTTSGATFHNPKQPLVKNYGYDNIEENLELFKYQVSQLGVAALSRMEEDPKVRSSGFVIDTPALNIKDVVVIENILSDFEVDLVVVVGNERLTVDLKRKFQHRIEKNSLNIIKMPLSGGVAEVNDSFIRKVQEETIKEYFNGNYKTRLSPYKTDVDLTTFQVYKVVKIAEFNSQMAFLPSGDDYAPEESGEPDVKKEESSLDKYYVKLDEPSSSNLENSVVAITNVPIPSASGKLSPRDLLNCSILGYAHVSRVDDTKKRMSLLLPFPGQIPHNIIIATGIGYTE</sequence>
<feature type="binding site" evidence="8">
    <location>
        <position position="313"/>
    </location>
    <ligand>
        <name>ATP</name>
        <dbReference type="ChEBI" id="CHEBI:30616"/>
    </ligand>
</feature>
<dbReference type="Pfam" id="PF16575">
    <property type="entry name" value="CLP1_P"/>
    <property type="match status" value="1"/>
</dbReference>
<comment type="similarity">
    <text evidence="8">Belongs to the Clp1 family. Clp1 subfamily.</text>
</comment>
<protein>
    <recommendedName>
        <fullName evidence="3">Polynucleotide 5'-hydroxyl-kinase GRC3</fullName>
    </recommendedName>
    <alternativeName>
        <fullName evidence="2">Polynucleotide 5'-hydroxyl-kinase grc3</fullName>
    </alternativeName>
</protein>
<proteinExistence type="inferred from homology"/>
<feature type="region of interest" description="Disordered" evidence="9">
    <location>
        <begin position="1"/>
        <end position="211"/>
    </location>
</feature>
<keyword evidence="4 8" id="KW-0507">mRNA processing</keyword>
<keyword evidence="6 8" id="KW-0067">ATP-binding</keyword>
<feature type="binding site" evidence="8">
    <location>
        <position position="274"/>
    </location>
    <ligand>
        <name>ATP</name>
        <dbReference type="ChEBI" id="CHEBI:30616"/>
    </ligand>
</feature>
<dbReference type="InterPro" id="IPR028606">
    <property type="entry name" value="Clp1"/>
</dbReference>
<dbReference type="Proteomes" id="UP000825434">
    <property type="component" value="Chromosome 5"/>
</dbReference>
<evidence type="ECO:0000259" key="10">
    <source>
        <dbReference type="Pfam" id="PF06807"/>
    </source>
</evidence>
<dbReference type="PANTHER" id="PTHR12755:SF6">
    <property type="entry name" value="POLYRIBONUCLEOTIDE 5'-HYDROXYL-KINASE CLP1"/>
    <property type="match status" value="1"/>
</dbReference>
<dbReference type="InterPro" id="IPR032319">
    <property type="entry name" value="CLP1_P"/>
</dbReference>
<feature type="compositionally biased region" description="Basic residues" evidence="9">
    <location>
        <begin position="47"/>
        <end position="59"/>
    </location>
</feature>
<dbReference type="Gene3D" id="3.40.50.300">
    <property type="entry name" value="P-loop containing nucleotide triphosphate hydrolases"/>
    <property type="match status" value="1"/>
</dbReference>
<feature type="compositionally biased region" description="Basic and acidic residues" evidence="9">
    <location>
        <begin position="183"/>
        <end position="192"/>
    </location>
</feature>
<evidence type="ECO:0000256" key="2">
    <source>
        <dbReference type="ARBA" id="ARBA00018706"/>
    </source>
</evidence>
<feature type="domain" description="Clp1 N-terminal" evidence="11">
    <location>
        <begin position="269"/>
        <end position="372"/>
    </location>
</feature>
<feature type="compositionally biased region" description="Low complexity" evidence="9">
    <location>
        <begin position="25"/>
        <end position="36"/>
    </location>
</feature>
<evidence type="ECO:0000259" key="12">
    <source>
        <dbReference type="Pfam" id="PF16575"/>
    </source>
</evidence>
<keyword evidence="7 8" id="KW-0539">Nucleus</keyword>
<dbReference type="Gene3D" id="2.40.30.330">
    <property type="entry name" value="Pre-mRNA cleavage complex subunit Clp1, C-terminal domain"/>
    <property type="match status" value="1"/>
</dbReference>
<evidence type="ECO:0000256" key="3">
    <source>
        <dbReference type="ARBA" id="ARBA00019824"/>
    </source>
</evidence>
<evidence type="ECO:0000256" key="5">
    <source>
        <dbReference type="ARBA" id="ARBA00022741"/>
    </source>
</evidence>
<feature type="domain" description="Clp1 C-terminal" evidence="10">
    <location>
        <begin position="595"/>
        <end position="732"/>
    </location>
</feature>
<comment type="function">
    <text evidence="8">Required for endonucleolytic cleavage during polyadenylation-dependent pre-mRNA 3'-end formation.</text>
</comment>
<dbReference type="InterPro" id="IPR038238">
    <property type="entry name" value="Clp1_C_sf"/>
</dbReference>
<dbReference type="InterPro" id="IPR038239">
    <property type="entry name" value="Clp1_N_sf"/>
</dbReference>
<dbReference type="HAMAP" id="MF_03035">
    <property type="entry name" value="Clp1"/>
    <property type="match status" value="1"/>
</dbReference>
<evidence type="ECO:0000256" key="6">
    <source>
        <dbReference type="ARBA" id="ARBA00022840"/>
    </source>
</evidence>
<evidence type="ECO:0000259" key="11">
    <source>
        <dbReference type="Pfam" id="PF16573"/>
    </source>
</evidence>
<reference evidence="13 14" key="1">
    <citation type="submission" date="2021-06" db="EMBL/GenBank/DDBJ databases">
        <title>Candida outbreak in Lebanon.</title>
        <authorList>
            <person name="Finianos M."/>
        </authorList>
    </citation>
    <scope>NUCLEOTIDE SEQUENCE [LARGE SCALE GENOMIC DNA]</scope>
    <source>
        <strain evidence="13">CA3LBN</strain>
    </source>
</reference>
<feature type="domain" description="Clp1 P-loop" evidence="12">
    <location>
        <begin position="386"/>
        <end position="589"/>
    </location>
</feature>
<dbReference type="PANTHER" id="PTHR12755">
    <property type="entry name" value="CLEAVAGE/POLYADENYLATION FACTOR IA SUBUNIT CLP1P"/>
    <property type="match status" value="1"/>
</dbReference>
<dbReference type="Gene3D" id="2.60.120.1030">
    <property type="entry name" value="Clp1, DNA binding domain"/>
    <property type="match status" value="1"/>
</dbReference>
<dbReference type="InterPro" id="IPR027417">
    <property type="entry name" value="P-loop_NTPase"/>
</dbReference>
<dbReference type="Pfam" id="PF16573">
    <property type="entry name" value="CLP1_N"/>
    <property type="match status" value="1"/>
</dbReference>
<name>A0ABX8ICL5_9ASCO</name>
<organism evidence="13 14">
    <name type="scientific">Candidozyma haemuli</name>
    <dbReference type="NCBI Taxonomy" id="45357"/>
    <lineage>
        <taxon>Eukaryota</taxon>
        <taxon>Fungi</taxon>
        <taxon>Dikarya</taxon>
        <taxon>Ascomycota</taxon>
        <taxon>Saccharomycotina</taxon>
        <taxon>Pichiomycetes</taxon>
        <taxon>Metschnikowiaceae</taxon>
        <taxon>Candidozyma</taxon>
    </lineage>
</organism>
<comment type="subunit">
    <text evidence="8">Component of a pre-mRNA cleavage factor complex. Interacts directly with PCF11.</text>
</comment>
<dbReference type="EMBL" id="CP076665">
    <property type="protein sequence ID" value="QWU89658.1"/>
    <property type="molecule type" value="Genomic_DNA"/>
</dbReference>
<keyword evidence="5 8" id="KW-0547">Nucleotide-binding</keyword>
<dbReference type="InterPro" id="IPR045116">
    <property type="entry name" value="Clp1/Grc3"/>
</dbReference>
<feature type="binding site" evidence="8">
    <location>
        <begin position="389"/>
        <end position="394"/>
    </location>
    <ligand>
        <name>ATP</name>
        <dbReference type="ChEBI" id="CHEBI:30616"/>
    </ligand>
</feature>
<dbReference type="Pfam" id="PF06807">
    <property type="entry name" value="Clp1"/>
    <property type="match status" value="1"/>
</dbReference>
<evidence type="ECO:0000256" key="9">
    <source>
        <dbReference type="SAM" id="MobiDB-lite"/>
    </source>
</evidence>